<evidence type="ECO:0000259" key="11">
    <source>
        <dbReference type="Pfam" id="PF19040"/>
    </source>
</evidence>
<dbReference type="Pfam" id="PF01757">
    <property type="entry name" value="Acyl_transf_3"/>
    <property type="match status" value="1"/>
</dbReference>
<feature type="transmembrane region" description="Helical" evidence="9">
    <location>
        <begin position="81"/>
        <end position="100"/>
    </location>
</feature>
<comment type="caution">
    <text evidence="12">The sequence shown here is derived from an EMBL/GenBank/DDBJ whole genome shotgun (WGS) entry which is preliminary data.</text>
</comment>
<dbReference type="InterPro" id="IPR002656">
    <property type="entry name" value="Acyl_transf_3_dom"/>
</dbReference>
<reference evidence="13" key="1">
    <citation type="journal article" date="2019" name="Int. J. Syst. Evol. Microbiol.">
        <title>The Global Catalogue of Microorganisms (GCM) 10K type strain sequencing project: providing services to taxonomists for standard genome sequencing and annotation.</title>
        <authorList>
            <consortium name="The Broad Institute Genomics Platform"/>
            <consortium name="The Broad Institute Genome Sequencing Center for Infectious Disease"/>
            <person name="Wu L."/>
            <person name="Ma J."/>
        </authorList>
    </citation>
    <scope>NUCLEOTIDE SEQUENCE [LARGE SCALE GENOMIC DNA]</scope>
    <source>
        <strain evidence="13">NBRC 108730</strain>
    </source>
</reference>
<keyword evidence="7" id="KW-0012">Acyltransferase</keyword>
<keyword evidence="3" id="KW-0808">Transferase</keyword>
<keyword evidence="4 9" id="KW-0812">Transmembrane</keyword>
<proteinExistence type="predicted"/>
<keyword evidence="6 9" id="KW-0472">Membrane</keyword>
<feature type="transmembrane region" description="Helical" evidence="9">
    <location>
        <begin position="181"/>
        <end position="198"/>
    </location>
</feature>
<dbReference type="InterPro" id="IPR036514">
    <property type="entry name" value="SGNH_hydro_sf"/>
</dbReference>
<dbReference type="Pfam" id="PF19040">
    <property type="entry name" value="SGNH"/>
    <property type="match status" value="1"/>
</dbReference>
<dbReference type="EMBL" id="BSUZ01000001">
    <property type="protein sequence ID" value="GMA88526.1"/>
    <property type="molecule type" value="Genomic_DNA"/>
</dbReference>
<evidence type="ECO:0000256" key="9">
    <source>
        <dbReference type="SAM" id="Phobius"/>
    </source>
</evidence>
<feature type="domain" description="Acyltransferase 3" evidence="10">
    <location>
        <begin position="12"/>
        <end position="168"/>
    </location>
</feature>
<evidence type="ECO:0000256" key="4">
    <source>
        <dbReference type="ARBA" id="ARBA00022692"/>
    </source>
</evidence>
<keyword evidence="13" id="KW-1185">Reference proteome</keyword>
<gene>
    <name evidence="12" type="ORF">GCM10025868_37760</name>
</gene>
<organism evidence="12 13">
    <name type="scientific">Angustibacter aerolatus</name>
    <dbReference type="NCBI Taxonomy" id="1162965"/>
    <lineage>
        <taxon>Bacteria</taxon>
        <taxon>Bacillati</taxon>
        <taxon>Actinomycetota</taxon>
        <taxon>Actinomycetes</taxon>
        <taxon>Kineosporiales</taxon>
        <taxon>Kineosporiaceae</taxon>
    </lineage>
</organism>
<dbReference type="PANTHER" id="PTHR23028:SF53">
    <property type="entry name" value="ACYL_TRANSF_3 DOMAIN-CONTAINING PROTEIN"/>
    <property type="match status" value="1"/>
</dbReference>
<dbReference type="Proteomes" id="UP001157017">
    <property type="component" value="Unassembled WGS sequence"/>
</dbReference>
<evidence type="ECO:0000256" key="6">
    <source>
        <dbReference type="ARBA" id="ARBA00023136"/>
    </source>
</evidence>
<evidence type="ECO:0000256" key="3">
    <source>
        <dbReference type="ARBA" id="ARBA00022679"/>
    </source>
</evidence>
<comment type="subcellular location">
    <subcellularLocation>
        <location evidence="1">Cell membrane</location>
        <topology evidence="1">Multi-pass membrane protein</topology>
    </subcellularLocation>
</comment>
<evidence type="ECO:0000259" key="10">
    <source>
        <dbReference type="Pfam" id="PF01757"/>
    </source>
</evidence>
<dbReference type="Gene3D" id="3.40.50.1110">
    <property type="entry name" value="SGNH hydrolase"/>
    <property type="match status" value="1"/>
</dbReference>
<evidence type="ECO:0008006" key="14">
    <source>
        <dbReference type="Google" id="ProtNLM"/>
    </source>
</evidence>
<feature type="transmembrane region" description="Helical" evidence="9">
    <location>
        <begin position="35"/>
        <end position="60"/>
    </location>
</feature>
<name>A0ABQ6JJU4_9ACTN</name>
<feature type="region of interest" description="Disordered" evidence="8">
    <location>
        <begin position="244"/>
        <end position="265"/>
    </location>
</feature>
<protein>
    <recommendedName>
        <fullName evidence="14">Acyltransferase 3 domain-containing protein</fullName>
    </recommendedName>
</protein>
<feature type="domain" description="SGNH" evidence="11">
    <location>
        <begin position="413"/>
        <end position="649"/>
    </location>
</feature>
<keyword evidence="2" id="KW-1003">Cell membrane</keyword>
<feature type="compositionally biased region" description="Low complexity" evidence="8">
    <location>
        <begin position="380"/>
        <end position="399"/>
    </location>
</feature>
<feature type="region of interest" description="Disordered" evidence="8">
    <location>
        <begin position="369"/>
        <end position="407"/>
    </location>
</feature>
<evidence type="ECO:0000256" key="2">
    <source>
        <dbReference type="ARBA" id="ARBA00022475"/>
    </source>
</evidence>
<keyword evidence="5 9" id="KW-1133">Transmembrane helix</keyword>
<accession>A0ABQ6JJU4</accession>
<evidence type="ECO:0000256" key="5">
    <source>
        <dbReference type="ARBA" id="ARBA00022989"/>
    </source>
</evidence>
<dbReference type="InterPro" id="IPR043968">
    <property type="entry name" value="SGNH"/>
</dbReference>
<dbReference type="InterPro" id="IPR050879">
    <property type="entry name" value="Acyltransferase_3"/>
</dbReference>
<feature type="transmembrane region" description="Helical" evidence="9">
    <location>
        <begin position="152"/>
        <end position="169"/>
    </location>
</feature>
<dbReference type="SUPFAM" id="SSF52266">
    <property type="entry name" value="SGNH hydrolase"/>
    <property type="match status" value="1"/>
</dbReference>
<evidence type="ECO:0000313" key="13">
    <source>
        <dbReference type="Proteomes" id="UP001157017"/>
    </source>
</evidence>
<evidence type="ECO:0000256" key="7">
    <source>
        <dbReference type="ARBA" id="ARBA00023315"/>
    </source>
</evidence>
<feature type="transmembrane region" description="Helical" evidence="9">
    <location>
        <begin position="12"/>
        <end position="29"/>
    </location>
</feature>
<sequence>MSQAPEQRRAPLDGLRAVAVTAVVVYHLGSGTGSVLPGGFLGVDLFFVLSGYLITGLLLAEHARTGRIALGAFWARRVRRLLPALLLVLLVVCAATWWAARPETWPARRADVLWTLGYAANWHFVAVGEDYFAAYAGASPLRHAWSLSIEEQFYAAWPLLVAVVLGLAARARRSDAGRRALGVVSVLLVAGSAAALALELDPRAPARAYYGTEGRVQEPAGRGAAHPRAAAAAPAAVLGRVARRGGPRRGAGAGRRRRPRVLPGRGARVLRRRGARGGRRRAGAGVGPGSGPLVAAGGGARARLVRRVPVALAGAGAAAAARAARRAAVVARAGGAGADDAGRGRAVVPAGRACRCSAAACPGCGAPDAGRWPRARRASRSSPSPRRAAPPCRRAWPPRLADRADTGCPDEAPDRLDVCVQHRGGGSTTLVVGDSTARALLPGLVEQAGRSGDTVVEAAWQRCTVTGLLVVPNGMTAPDRPARTCHEQAVDAVAAALTTYRPDVVLVSEFWAHHQALDVDGTRLAPGTAPHDAALAAGYAALVERAAAVGARTVFVEVPPPGRSIGPYVAAGRPAGRETGAFDGAYVDGFDVLLRRVAADHPRDAVTVSVTDVLCPGGDCAGVQDGAVVRADGVHLTAARSRQAAPVLLQRVASALAD</sequence>
<evidence type="ECO:0000256" key="1">
    <source>
        <dbReference type="ARBA" id="ARBA00004651"/>
    </source>
</evidence>
<dbReference type="PANTHER" id="PTHR23028">
    <property type="entry name" value="ACETYLTRANSFERASE"/>
    <property type="match status" value="1"/>
</dbReference>
<evidence type="ECO:0000256" key="8">
    <source>
        <dbReference type="SAM" id="MobiDB-lite"/>
    </source>
</evidence>
<evidence type="ECO:0000313" key="12">
    <source>
        <dbReference type="EMBL" id="GMA88526.1"/>
    </source>
</evidence>